<name>A0AB39BJJ1_9MICO</name>
<sequence length="174" mass="18491">MFTSSSRAHDAAILRFTGREPLDRVDALRYGRGLAAGTYRREWTWLAFVDDTPDAAPVARGVWWGPVGSVHPVALHCLLVDESLPHPEVWGAALIRSAHRAFAEAGAILAPDLVVEELPGTDPADAAVQAAVAWRRAAAADAGLPLESVDGSRRTFSARLAPAPRARALAGTGR</sequence>
<accession>A0AB39BJJ1</accession>
<gene>
    <name evidence="1" type="ORF">ABFY20_04155</name>
</gene>
<evidence type="ECO:0008006" key="2">
    <source>
        <dbReference type="Google" id="ProtNLM"/>
    </source>
</evidence>
<dbReference type="RefSeq" id="WP_368498681.1">
    <property type="nucleotide sequence ID" value="NZ_CP162511.1"/>
</dbReference>
<organism evidence="1">
    <name type="scientific">Herbiconiux sp. A18JL235</name>
    <dbReference type="NCBI Taxonomy" id="3152363"/>
    <lineage>
        <taxon>Bacteria</taxon>
        <taxon>Bacillati</taxon>
        <taxon>Actinomycetota</taxon>
        <taxon>Actinomycetes</taxon>
        <taxon>Micrococcales</taxon>
        <taxon>Microbacteriaceae</taxon>
        <taxon>Herbiconiux</taxon>
    </lineage>
</organism>
<evidence type="ECO:0000313" key="1">
    <source>
        <dbReference type="EMBL" id="XDI06298.1"/>
    </source>
</evidence>
<reference evidence="1" key="1">
    <citation type="submission" date="2024-05" db="EMBL/GenBank/DDBJ databases">
        <title>Herbiconiux sp. A18JL235.</title>
        <authorList>
            <person name="Zhang G."/>
        </authorList>
    </citation>
    <scope>NUCLEOTIDE SEQUENCE</scope>
    <source>
        <strain evidence="1">A18JL235</strain>
    </source>
</reference>
<protein>
    <recommendedName>
        <fullName evidence="2">GNAT family N-acetyltransferase</fullName>
    </recommendedName>
</protein>
<dbReference type="AlphaFoldDB" id="A0AB39BJJ1"/>
<proteinExistence type="predicted"/>
<dbReference type="EMBL" id="CP162511">
    <property type="protein sequence ID" value="XDI06298.1"/>
    <property type="molecule type" value="Genomic_DNA"/>
</dbReference>